<dbReference type="Proteomes" id="UP000054051">
    <property type="component" value="Unassembled WGS sequence"/>
</dbReference>
<organism evidence="7 8">
    <name type="scientific">Candidatus Glomeribacter gigasporarum BEG34</name>
    <dbReference type="NCBI Taxonomy" id="1070319"/>
    <lineage>
        <taxon>Bacteria</taxon>
        <taxon>Pseudomonadati</taxon>
        <taxon>Pseudomonadota</taxon>
        <taxon>Betaproteobacteria</taxon>
        <taxon>Burkholderiales</taxon>
        <taxon>Burkholderiaceae</taxon>
        <taxon>Candidatus Glomeribacter</taxon>
    </lineage>
</organism>
<sequence length="249" mass="28456">MFSLQKWIASRFSARKKAAPPDMASQTPRRKIPRSPFLRAHSGAQDDRYMNLSIATRNWQLAWQITAAILAVSVAFNGYYMMSSKFVPYVIAVDKLGAVISVGTANRAHPMDDARVIREQMIRWVEYARLIVADSEAQKRFMHWVYARVQSESAAKRALDRFVYQRKPFATAAQRTIDAHVTLALPISKRSYQVEWTETLHLPNGDVIRTERWKGLLSYRIAPLSTDEAIRANGAGFFITQFSWSKVLD</sequence>
<comment type="caution">
    <text evidence="7">The sequence shown here is derived from an EMBL/GenBank/DDBJ whole genome shotgun (WGS) entry which is preliminary data.</text>
</comment>
<dbReference type="RefSeq" id="WP_006682247.1">
    <property type="nucleotide sequence ID" value="NZ_CAFB01000037.1"/>
</dbReference>
<evidence type="ECO:0000256" key="4">
    <source>
        <dbReference type="ARBA" id="ARBA00023136"/>
    </source>
</evidence>
<dbReference type="SUPFAM" id="SSF54427">
    <property type="entry name" value="NTF2-like"/>
    <property type="match status" value="1"/>
</dbReference>
<protein>
    <submittedName>
        <fullName evidence="7">Putative Conjugal transfer protein TrbF</fullName>
    </submittedName>
</protein>
<evidence type="ECO:0000256" key="1">
    <source>
        <dbReference type="ARBA" id="ARBA00004167"/>
    </source>
</evidence>
<dbReference type="GO" id="GO:0016020">
    <property type="term" value="C:membrane"/>
    <property type="evidence" value="ECO:0007669"/>
    <property type="project" value="UniProtKB-SubCell"/>
</dbReference>
<evidence type="ECO:0000313" key="7">
    <source>
        <dbReference type="EMBL" id="CCD29004.1"/>
    </source>
</evidence>
<evidence type="ECO:0000256" key="2">
    <source>
        <dbReference type="ARBA" id="ARBA00022692"/>
    </source>
</evidence>
<dbReference type="STRING" id="1070319.CAGGBEG34_200002"/>
<keyword evidence="2 5" id="KW-0812">Transmembrane</keyword>
<evidence type="ECO:0000256" key="5">
    <source>
        <dbReference type="SAM" id="Phobius"/>
    </source>
</evidence>
<dbReference type="Gene3D" id="3.10.450.230">
    <property type="entry name" value="VirB8 protein"/>
    <property type="match status" value="1"/>
</dbReference>
<reference evidence="7 8" key="1">
    <citation type="submission" date="2011-08" db="EMBL/GenBank/DDBJ databases">
        <title>The genome of the obligate endobacterium of an arbuscular mycorrhizal fungus reveals an interphylum network of nutritional interactions.</title>
        <authorList>
            <person name="Ghignone S."/>
            <person name="Salvioli A."/>
            <person name="Anca I."/>
            <person name="Lumini E."/>
            <person name="Ortu G."/>
            <person name="Petiti L."/>
            <person name="Cruveiller S."/>
            <person name="Bianciotto V."/>
            <person name="Piffanelli P."/>
            <person name="Lanfranco L."/>
            <person name="Bonfante P."/>
        </authorList>
    </citation>
    <scope>NUCLEOTIDE SEQUENCE [LARGE SCALE GENOMIC DNA]</scope>
    <source>
        <strain evidence="7 8">BEG34</strain>
    </source>
</reference>
<keyword evidence="8" id="KW-1185">Reference proteome</keyword>
<comment type="subcellular location">
    <subcellularLocation>
        <location evidence="1">Membrane</location>
        <topology evidence="1">Single-pass membrane protein</topology>
    </subcellularLocation>
</comment>
<dbReference type="InterPro" id="IPR007430">
    <property type="entry name" value="VirB8"/>
</dbReference>
<keyword evidence="4 5" id="KW-0472">Membrane</keyword>
<evidence type="ECO:0000256" key="3">
    <source>
        <dbReference type="ARBA" id="ARBA00022989"/>
    </source>
</evidence>
<feature type="transmembrane region" description="Helical" evidence="5">
    <location>
        <begin position="61"/>
        <end position="80"/>
    </location>
</feature>
<name>G2J8A7_9BURK</name>
<proteinExistence type="predicted"/>
<dbReference type="AlphaFoldDB" id="G2J8A7"/>
<dbReference type="Pfam" id="PF04335">
    <property type="entry name" value="VirB8"/>
    <property type="match status" value="1"/>
</dbReference>
<dbReference type="eggNOG" id="COG3701">
    <property type="taxonomic scope" value="Bacteria"/>
</dbReference>
<gene>
    <name evidence="7" type="primary">TrbF</name>
    <name evidence="7" type="ORF">CAGGBEG34_200002</name>
</gene>
<evidence type="ECO:0000313" key="8">
    <source>
        <dbReference type="Proteomes" id="UP000054051"/>
    </source>
</evidence>
<dbReference type="CDD" id="cd16425">
    <property type="entry name" value="TrbF"/>
    <property type="match status" value="1"/>
</dbReference>
<dbReference type="EMBL" id="CAFB01000037">
    <property type="protein sequence ID" value="CCD29004.1"/>
    <property type="molecule type" value="Genomic_DNA"/>
</dbReference>
<dbReference type="OrthoDB" id="9778195at2"/>
<keyword evidence="3 5" id="KW-1133">Transmembrane helix</keyword>
<dbReference type="InterPro" id="IPR035658">
    <property type="entry name" value="TrbF"/>
</dbReference>
<feature type="domain" description="Bacterial virulence protein VirB8" evidence="6">
    <location>
        <begin position="44"/>
        <end position="246"/>
    </location>
</feature>
<evidence type="ECO:0000259" key="6">
    <source>
        <dbReference type="Pfam" id="PF04335"/>
    </source>
</evidence>
<dbReference type="InterPro" id="IPR032710">
    <property type="entry name" value="NTF2-like_dom_sf"/>
</dbReference>
<accession>G2J8A7</accession>